<dbReference type="InterPro" id="IPR015421">
    <property type="entry name" value="PyrdxlP-dep_Trfase_major"/>
</dbReference>
<sequence length="587" mass="64927">MCHLAHAPPFLWILENLYKIFKLHTLPLPIIIIIMSAKITTEFGHAVPPAPRHAVTVHMGSEWSNAVEFGADALSVVAKFKNAYPRTKPHRDIVQLSEAVLRSIGATGRACLLFPSLQSAQQCAEYATSDRRNDGVGKRPLRADELMIRAFVARDPFVAVIFPSELYRVVAGFWSTVGVGVTSRFAEANLAHLGELRQVSLQEAEAARGHFESLAHDTLRTRILSLVKRAPLHPHLPSSVAARDIYLYQSGMASIYKPHSYMIDYYQGTSVLFGMAFMDTLVTLEQFGTGSKFFGLGSDENIFELEAYLRESQVLGRKVQAIWVEFPANPLLVCPDISQLRKLATEYDVVLGIDDTIGSWANIDVLAMADILVTSTTKSFNGYADAIGGAAILNPASHKYTELKSLFDASYVPEVYIDDAQAIEKNSRDYLARSARLNSNGSAVAKYLASRAQDPRSAVSRVHYPSVNASGDNYRRFMRPKTPDFTPGYGCVLSVELQDLNTARAFYDNLNVHKSVHLGAPFTLAFAYTMCAYQKKLEWAAQFCLKPTQIRISVGLEDTQTLVEDFRIAVEAADQAKVTAEEGRDPS</sequence>
<keyword evidence="2 3" id="KW-0663">Pyridoxal phosphate</keyword>
<reference evidence="4 5" key="1">
    <citation type="submission" date="2020-07" db="EMBL/GenBank/DDBJ databases">
        <title>Metarhizium humberi genome.</title>
        <authorList>
            <person name="Lysoe E."/>
        </authorList>
    </citation>
    <scope>NUCLEOTIDE SEQUENCE [LARGE SCALE GENOMIC DNA]</scope>
    <source>
        <strain evidence="4 5">ESALQ1638</strain>
    </source>
</reference>
<dbReference type="InterPro" id="IPR000277">
    <property type="entry name" value="Cys/Met-Metab_PyrdxlP-dep_enz"/>
</dbReference>
<evidence type="ECO:0000256" key="1">
    <source>
        <dbReference type="ARBA" id="ARBA00001933"/>
    </source>
</evidence>
<dbReference type="EMBL" id="JACEFI010000018">
    <property type="protein sequence ID" value="KAH0593888.1"/>
    <property type="molecule type" value="Genomic_DNA"/>
</dbReference>
<evidence type="ECO:0000313" key="5">
    <source>
        <dbReference type="Proteomes" id="UP000764110"/>
    </source>
</evidence>
<dbReference type="GO" id="GO:0030170">
    <property type="term" value="F:pyridoxal phosphate binding"/>
    <property type="evidence" value="ECO:0007669"/>
    <property type="project" value="InterPro"/>
</dbReference>
<dbReference type="PANTHER" id="PTHR42699:SF1">
    <property type="entry name" value="CYSTATHIONINE GAMMA-SYNTHASE-RELATED"/>
    <property type="match status" value="1"/>
</dbReference>
<evidence type="ECO:0008006" key="6">
    <source>
        <dbReference type="Google" id="ProtNLM"/>
    </source>
</evidence>
<dbReference type="Pfam" id="PF01053">
    <property type="entry name" value="Cys_Met_Meta_PP"/>
    <property type="match status" value="1"/>
</dbReference>
<dbReference type="Gene3D" id="3.40.640.10">
    <property type="entry name" value="Type I PLP-dependent aspartate aminotransferase-like (Major domain)"/>
    <property type="match status" value="1"/>
</dbReference>
<evidence type="ECO:0000313" key="4">
    <source>
        <dbReference type="EMBL" id="KAH0593888.1"/>
    </source>
</evidence>
<protein>
    <recommendedName>
        <fullName evidence="6">Cystathionine gamma-synthase</fullName>
    </recommendedName>
</protein>
<comment type="similarity">
    <text evidence="3">Belongs to the trans-sulfuration enzymes family.</text>
</comment>
<dbReference type="InterPro" id="IPR051750">
    <property type="entry name" value="Trans-sulfuration_enzymes"/>
</dbReference>
<dbReference type="InterPro" id="IPR015422">
    <property type="entry name" value="PyrdxlP-dep_Trfase_small"/>
</dbReference>
<dbReference type="SUPFAM" id="SSF53383">
    <property type="entry name" value="PLP-dependent transferases"/>
    <property type="match status" value="1"/>
</dbReference>
<dbReference type="GO" id="GO:0019346">
    <property type="term" value="P:transsulfuration"/>
    <property type="evidence" value="ECO:0007669"/>
    <property type="project" value="InterPro"/>
</dbReference>
<dbReference type="Proteomes" id="UP000764110">
    <property type="component" value="Unassembled WGS sequence"/>
</dbReference>
<name>A0A9P8M4Z1_9HYPO</name>
<proteinExistence type="inferred from homology"/>
<evidence type="ECO:0000256" key="2">
    <source>
        <dbReference type="ARBA" id="ARBA00022898"/>
    </source>
</evidence>
<dbReference type="PANTHER" id="PTHR42699">
    <property type="match status" value="1"/>
</dbReference>
<dbReference type="InterPro" id="IPR015424">
    <property type="entry name" value="PyrdxlP-dep_Trfase"/>
</dbReference>
<evidence type="ECO:0000256" key="3">
    <source>
        <dbReference type="RuleBase" id="RU362118"/>
    </source>
</evidence>
<comment type="cofactor">
    <cofactor evidence="1 3">
        <name>pyridoxal 5'-phosphate</name>
        <dbReference type="ChEBI" id="CHEBI:597326"/>
    </cofactor>
</comment>
<keyword evidence="5" id="KW-1185">Reference proteome</keyword>
<dbReference type="AlphaFoldDB" id="A0A9P8M4Z1"/>
<comment type="caution">
    <text evidence="4">The sequence shown here is derived from an EMBL/GenBank/DDBJ whole genome shotgun (WGS) entry which is preliminary data.</text>
</comment>
<organism evidence="4 5">
    <name type="scientific">Metarhizium humberi</name>
    <dbReference type="NCBI Taxonomy" id="2596975"/>
    <lineage>
        <taxon>Eukaryota</taxon>
        <taxon>Fungi</taxon>
        <taxon>Dikarya</taxon>
        <taxon>Ascomycota</taxon>
        <taxon>Pezizomycotina</taxon>
        <taxon>Sordariomycetes</taxon>
        <taxon>Hypocreomycetidae</taxon>
        <taxon>Hypocreales</taxon>
        <taxon>Clavicipitaceae</taxon>
        <taxon>Metarhizium</taxon>
    </lineage>
</organism>
<accession>A0A9P8M4Z1</accession>
<dbReference type="GO" id="GO:0003962">
    <property type="term" value="F:cystathionine gamma-synthase activity"/>
    <property type="evidence" value="ECO:0007669"/>
    <property type="project" value="TreeGrafter"/>
</dbReference>
<dbReference type="Gene3D" id="3.90.1150.10">
    <property type="entry name" value="Aspartate Aminotransferase, domain 1"/>
    <property type="match status" value="1"/>
</dbReference>
<gene>
    <name evidence="4" type="ORF">MHUMG1_08210</name>
</gene>